<proteinExistence type="predicted"/>
<accession>W1YIZ3</accession>
<dbReference type="PANTHER" id="PTHR35336:SF5">
    <property type="entry name" value="ADENOSYLCOBINAMIDE AMIDOHYDROLASE"/>
    <property type="match status" value="1"/>
</dbReference>
<dbReference type="InterPro" id="IPR052209">
    <property type="entry name" value="CbiZ"/>
</dbReference>
<evidence type="ECO:0000313" key="1">
    <source>
        <dbReference type="EMBL" id="ETJ42442.1"/>
    </source>
</evidence>
<gene>
    <name evidence="1" type="ORF">Q604_UNBC03593G0001</name>
</gene>
<dbReference type="Pfam" id="PF01955">
    <property type="entry name" value="CbiZ"/>
    <property type="match status" value="2"/>
</dbReference>
<comment type="caution">
    <text evidence="1">The sequence shown here is derived from an EMBL/GenBank/DDBJ whole genome shotgun (WGS) entry which is preliminary data.</text>
</comment>
<dbReference type="AlphaFoldDB" id="W1YIZ3"/>
<dbReference type="InterPro" id="IPR002808">
    <property type="entry name" value="AdoCbi_amidolase"/>
</dbReference>
<protein>
    <submittedName>
        <fullName evidence="1">Ferric ion ABC transporter Permease</fullName>
    </submittedName>
</protein>
<name>W1YIZ3_9ZZZZ</name>
<dbReference type="PANTHER" id="PTHR35336">
    <property type="entry name" value="ADENOSYLCOBINAMIDE AMIDOHYDROLASE"/>
    <property type="match status" value="1"/>
</dbReference>
<feature type="non-terminal residue" evidence="1">
    <location>
        <position position="1"/>
    </location>
</feature>
<sequence length="109" mass="11583">LVFTNKALTDSAMVKAIMTITEAKTAAIQDWGVESVRLYPFINEDIPEAITKERKTSATGTSTDGIILTINTNGDVLTDAGSFSLFGDTLAKAVYVGIQRALENAIGAE</sequence>
<organism evidence="1">
    <name type="scientific">human gut metagenome</name>
    <dbReference type="NCBI Taxonomy" id="408170"/>
    <lineage>
        <taxon>unclassified sequences</taxon>
        <taxon>metagenomes</taxon>
        <taxon>organismal metagenomes</taxon>
    </lineage>
</organism>
<dbReference type="EMBL" id="AZMM01003593">
    <property type="protein sequence ID" value="ETJ42442.1"/>
    <property type="molecule type" value="Genomic_DNA"/>
</dbReference>
<reference evidence="1" key="1">
    <citation type="submission" date="2013-12" db="EMBL/GenBank/DDBJ databases">
        <title>A Varibaculum cambriense genome reconstructed from a premature infant gut community with otherwise low bacterial novelty that shifts toward anaerobic metabolism during the third week of life.</title>
        <authorList>
            <person name="Brown C.T."/>
            <person name="Sharon I."/>
            <person name="Thomas B.C."/>
            <person name="Castelle C.J."/>
            <person name="Morowitz M.J."/>
            <person name="Banfield J.F."/>
        </authorList>
    </citation>
    <scope>NUCLEOTIDE SEQUENCE</scope>
</reference>